<dbReference type="AlphaFoldDB" id="A0A0K0PDA3"/>
<evidence type="ECO:0000313" key="1">
    <source>
        <dbReference type="EMBL" id="AKQ22661.1"/>
    </source>
</evidence>
<proteinExistence type="predicted"/>
<sequence>MSFNDLKTCPKMVLKHSSFWILKSTVNTIQSFKLAHL</sequence>
<accession>A0A0K0PDA3</accession>
<protein>
    <submittedName>
        <fullName evidence="1">Uncharacterized protein</fullName>
    </submittedName>
</protein>
<name>A0A0K0PDA3_9CYAN</name>
<reference evidence="1" key="1">
    <citation type="submission" date="2015-05" db="EMBL/GenBank/DDBJ databases">
        <title>Metabolic and evolutionary origin of actin-binding polyketides from diverse organisms.</title>
        <authorList>
            <person name="Ueoka R."/>
            <person name="Uria A.R."/>
            <person name="Reiter S."/>
            <person name="Mori T."/>
            <person name="Karbaum P."/>
            <person name="Peters E.E."/>
            <person name="Helfrich E.J.N."/>
            <person name="Morinaka B.I."/>
            <person name="Gugger M."/>
            <person name="Takeyama H."/>
            <person name="Matsunaga S."/>
            <person name="Piel J."/>
        </authorList>
    </citation>
    <scope>NUCLEOTIDE SEQUENCE</scope>
</reference>
<organism evidence="1">
    <name type="scientific">Planktothrix paucivesiculata PCC 9631</name>
    <dbReference type="NCBI Taxonomy" id="671071"/>
    <lineage>
        <taxon>Bacteria</taxon>
        <taxon>Bacillati</taxon>
        <taxon>Cyanobacteriota</taxon>
        <taxon>Cyanophyceae</taxon>
        <taxon>Oscillatoriophycideae</taxon>
        <taxon>Oscillatoriales</taxon>
        <taxon>Microcoleaceae</taxon>
        <taxon>Planktothrix</taxon>
    </lineage>
</organism>
<dbReference type="EMBL" id="KR857272">
    <property type="protein sequence ID" value="AKQ22661.1"/>
    <property type="molecule type" value="Genomic_DNA"/>
</dbReference>